<feature type="domain" description="AB hydrolase-1" evidence="1">
    <location>
        <begin position="104"/>
        <end position="288"/>
    </location>
</feature>
<evidence type="ECO:0000313" key="2">
    <source>
        <dbReference type="EMBL" id="ABG65279.1"/>
    </source>
</evidence>
<dbReference type="AlphaFoldDB" id="Q11BE6"/>
<evidence type="ECO:0000259" key="1">
    <source>
        <dbReference type="Pfam" id="PF12697"/>
    </source>
</evidence>
<sequence length="377" mass="41113" precursor="true">MGSIFLDISEMSKRMGALCLRSPLLTSAVAVVAMLSPMTAIAEQSGNFEPLTVQEQGSFAVGGTVSETPGTYNNNAPSAEGQTLHGDHLYVSYQVPPEARPLPIVMLHGAFQSARSWETTSDGREGFDTIFLRRGFPIYLVDQPRRGRAGNSTEAIEIEPVPNDQLFFDQFRLGIWPDYFEGVQFDQSPETLDQFFRSFTPNTGPYDAGVISDSMSALVERIGPSVLFTHSQGGGPGWQTAIKNEDVRGIVAFEPGSGFVFPEGALPEAMPSAAGTLEPEAVSAEAFERLTRIPIVIYYGDNIPSEPTDRRGEDNWRVRVDMARLWVDAINERGGDASLVLLPEIGITGNTHFPFSDLNNVAIADQVSQFLADKDLD</sequence>
<dbReference type="STRING" id="266779.Meso_3912"/>
<dbReference type="SUPFAM" id="SSF53474">
    <property type="entry name" value="alpha/beta-Hydrolases"/>
    <property type="match status" value="1"/>
</dbReference>
<dbReference type="InterPro" id="IPR000073">
    <property type="entry name" value="AB_hydrolase_1"/>
</dbReference>
<dbReference type="CDD" id="cd12810">
    <property type="entry name" value="Esterase_713_like-3"/>
    <property type="match status" value="1"/>
</dbReference>
<dbReference type="Gene3D" id="3.40.50.1820">
    <property type="entry name" value="alpha/beta hydrolase"/>
    <property type="match status" value="1"/>
</dbReference>
<dbReference type="eggNOG" id="COG1075">
    <property type="taxonomic scope" value="Bacteria"/>
</dbReference>
<dbReference type="InterPro" id="IPR050228">
    <property type="entry name" value="Carboxylesterase_BioH"/>
</dbReference>
<dbReference type="KEGG" id="mes:Meso_3912"/>
<dbReference type="ESTHER" id="messb-q11be6">
    <property type="family name" value="Bacterial_esterase"/>
</dbReference>
<accession>Q11BE6</accession>
<gene>
    <name evidence="2" type="ordered locus">Meso_3912</name>
</gene>
<dbReference type="HOGENOM" id="CLU_038297_2_0_5"/>
<dbReference type="Pfam" id="PF12697">
    <property type="entry name" value="Abhydrolase_6"/>
    <property type="match status" value="1"/>
</dbReference>
<reference evidence="2" key="1">
    <citation type="submission" date="2006-06" db="EMBL/GenBank/DDBJ databases">
        <title>Complete sequence of chromosome of Chelativorans sp. BNC1.</title>
        <authorList>
            <consortium name="US DOE Joint Genome Institute"/>
            <person name="Copeland A."/>
            <person name="Lucas S."/>
            <person name="Lapidus A."/>
            <person name="Barry K."/>
            <person name="Detter J.C."/>
            <person name="Glavina del Rio T."/>
            <person name="Hammon N."/>
            <person name="Israni S."/>
            <person name="Dalin E."/>
            <person name="Tice H."/>
            <person name="Pitluck S."/>
            <person name="Chertkov O."/>
            <person name="Brettin T."/>
            <person name="Bruce D."/>
            <person name="Han C."/>
            <person name="Tapia R."/>
            <person name="Gilna P."/>
            <person name="Schmutz J."/>
            <person name="Larimer F."/>
            <person name="Land M."/>
            <person name="Hauser L."/>
            <person name="Kyrpides N."/>
            <person name="Mikhailova N."/>
            <person name="Richardson P."/>
        </authorList>
    </citation>
    <scope>NUCLEOTIDE SEQUENCE</scope>
    <source>
        <strain evidence="2">BNC1</strain>
    </source>
</reference>
<dbReference type="EMBL" id="CP000390">
    <property type="protein sequence ID" value="ABG65279.1"/>
    <property type="molecule type" value="Genomic_DNA"/>
</dbReference>
<dbReference type="InterPro" id="IPR029058">
    <property type="entry name" value="AB_hydrolase_fold"/>
</dbReference>
<name>Q11BE6_CHESB</name>
<dbReference type="PANTHER" id="PTHR43194">
    <property type="entry name" value="HYDROLASE ALPHA/BETA FOLD FAMILY"/>
    <property type="match status" value="1"/>
</dbReference>
<organism evidence="2">
    <name type="scientific">Chelativorans sp. (strain BNC1)</name>
    <dbReference type="NCBI Taxonomy" id="266779"/>
    <lineage>
        <taxon>Bacteria</taxon>
        <taxon>Pseudomonadati</taxon>
        <taxon>Pseudomonadota</taxon>
        <taxon>Alphaproteobacteria</taxon>
        <taxon>Hyphomicrobiales</taxon>
        <taxon>Phyllobacteriaceae</taxon>
        <taxon>Chelativorans</taxon>
    </lineage>
</organism>
<dbReference type="PANTHER" id="PTHR43194:SF4">
    <property type="entry name" value="AB HYDROLASE-1 DOMAIN-CONTAINING PROTEIN"/>
    <property type="match status" value="1"/>
</dbReference>
<proteinExistence type="predicted"/>
<protein>
    <recommendedName>
        <fullName evidence="1">AB hydrolase-1 domain-containing protein</fullName>
    </recommendedName>
</protein>